<evidence type="ECO:0000259" key="2">
    <source>
        <dbReference type="PROSITE" id="PS51846"/>
    </source>
</evidence>
<gene>
    <name evidence="3" type="ORF">S03H2_22389</name>
</gene>
<keyword evidence="1" id="KW-1133">Transmembrane helix</keyword>
<protein>
    <recommendedName>
        <fullName evidence="2">CNNM transmembrane domain-containing protein</fullName>
    </recommendedName>
</protein>
<dbReference type="PROSITE" id="PS51846">
    <property type="entry name" value="CNNM"/>
    <property type="match status" value="1"/>
</dbReference>
<dbReference type="PANTHER" id="PTHR43099:SF5">
    <property type="entry name" value="HLYC_CORC FAMILY TRANSPORTER"/>
    <property type="match status" value="1"/>
</dbReference>
<reference evidence="3" key="1">
    <citation type="journal article" date="2014" name="Front. Microbiol.">
        <title>High frequency of phylogenetically diverse reductive dehalogenase-homologous genes in deep subseafloor sedimentary metagenomes.</title>
        <authorList>
            <person name="Kawai M."/>
            <person name="Futagami T."/>
            <person name="Toyoda A."/>
            <person name="Takaki Y."/>
            <person name="Nishi S."/>
            <person name="Hori S."/>
            <person name="Arai W."/>
            <person name="Tsubouchi T."/>
            <person name="Morono Y."/>
            <person name="Uchiyama I."/>
            <person name="Ito T."/>
            <person name="Fujiyama A."/>
            <person name="Inagaki F."/>
            <person name="Takami H."/>
        </authorList>
    </citation>
    <scope>NUCLEOTIDE SEQUENCE</scope>
    <source>
        <strain evidence="3">Expedition CK06-06</strain>
    </source>
</reference>
<name>X1EV28_9ZZZZ</name>
<dbReference type="Pfam" id="PF01595">
    <property type="entry name" value="CNNM"/>
    <property type="match status" value="1"/>
</dbReference>
<organism evidence="3">
    <name type="scientific">marine sediment metagenome</name>
    <dbReference type="NCBI Taxonomy" id="412755"/>
    <lineage>
        <taxon>unclassified sequences</taxon>
        <taxon>metagenomes</taxon>
        <taxon>ecological metagenomes</taxon>
    </lineage>
</organism>
<comment type="caution">
    <text evidence="3">The sequence shown here is derived from an EMBL/GenBank/DDBJ whole genome shotgun (WGS) entry which is preliminary data.</text>
</comment>
<accession>X1EV28</accession>
<feature type="transmembrane region" description="Helical" evidence="1">
    <location>
        <begin position="6"/>
        <end position="31"/>
    </location>
</feature>
<dbReference type="InterPro" id="IPR051676">
    <property type="entry name" value="UPF0053_domain"/>
</dbReference>
<keyword evidence="1" id="KW-0812">Transmembrane</keyword>
<feature type="transmembrane region" description="Helical" evidence="1">
    <location>
        <begin position="62"/>
        <end position="83"/>
    </location>
</feature>
<dbReference type="PANTHER" id="PTHR43099">
    <property type="entry name" value="UPF0053 PROTEIN YRKA"/>
    <property type="match status" value="1"/>
</dbReference>
<feature type="domain" description="CNNM transmembrane" evidence="2">
    <location>
        <begin position="2"/>
        <end position="84"/>
    </location>
</feature>
<sequence>MDDDPILAQLALILLLVVLNAFFAAAEIALVSVRRTRIKQLIDEGDSRARIVQKLLDSPTNFMATVQIGVTLVGFLASAFAAVN</sequence>
<feature type="non-terminal residue" evidence="3">
    <location>
        <position position="84"/>
    </location>
</feature>
<dbReference type="EMBL" id="BARU01012049">
    <property type="protein sequence ID" value="GAH36432.1"/>
    <property type="molecule type" value="Genomic_DNA"/>
</dbReference>
<keyword evidence="1" id="KW-0472">Membrane</keyword>
<proteinExistence type="predicted"/>
<evidence type="ECO:0000256" key="1">
    <source>
        <dbReference type="SAM" id="Phobius"/>
    </source>
</evidence>
<dbReference type="InterPro" id="IPR002550">
    <property type="entry name" value="CNNM"/>
</dbReference>
<dbReference type="AlphaFoldDB" id="X1EV28"/>
<evidence type="ECO:0000313" key="3">
    <source>
        <dbReference type="EMBL" id="GAH36432.1"/>
    </source>
</evidence>